<dbReference type="InterPro" id="IPR000719">
    <property type="entry name" value="Prot_kinase_dom"/>
</dbReference>
<evidence type="ECO:0000256" key="5">
    <source>
        <dbReference type="ARBA" id="ARBA00022741"/>
    </source>
</evidence>
<dbReference type="OrthoDB" id="447889at2759"/>
<dbReference type="Gene3D" id="1.10.510.10">
    <property type="entry name" value="Transferase(Phosphotransferase) domain 1"/>
    <property type="match status" value="1"/>
</dbReference>
<evidence type="ECO:0000256" key="7">
    <source>
        <dbReference type="ARBA" id="ARBA00022840"/>
    </source>
</evidence>
<dbReference type="GeneID" id="94847106"/>
<dbReference type="GO" id="GO:0051301">
    <property type="term" value="P:cell division"/>
    <property type="evidence" value="ECO:0007669"/>
    <property type="project" value="UniProtKB-KW"/>
</dbReference>
<dbReference type="GO" id="GO:0007165">
    <property type="term" value="P:signal transduction"/>
    <property type="evidence" value="ECO:0007669"/>
    <property type="project" value="TreeGrafter"/>
</dbReference>
<dbReference type="Proteomes" id="UP000179807">
    <property type="component" value="Unassembled WGS sequence"/>
</dbReference>
<dbReference type="AlphaFoldDB" id="A0A1J4JC12"/>
<dbReference type="GO" id="GO:0005524">
    <property type="term" value="F:ATP binding"/>
    <property type="evidence" value="ECO:0007669"/>
    <property type="project" value="UniProtKB-KW"/>
</dbReference>
<dbReference type="RefSeq" id="XP_068347933.1">
    <property type="nucleotide sequence ID" value="XM_068512402.1"/>
</dbReference>
<keyword evidence="5" id="KW-0547">Nucleotide-binding</keyword>
<comment type="caution">
    <text evidence="11">The sequence shown here is derived from an EMBL/GenBank/DDBJ whole genome shotgun (WGS) entry which is preliminary data.</text>
</comment>
<protein>
    <recommendedName>
        <fullName evidence="2">cyclin-dependent kinase</fullName>
        <ecNumber evidence="2">2.7.11.22</ecNumber>
    </recommendedName>
</protein>
<dbReference type="GO" id="GO:0004693">
    <property type="term" value="F:cyclin-dependent protein serine/threonine kinase activity"/>
    <property type="evidence" value="ECO:0007669"/>
    <property type="project" value="UniProtKB-EC"/>
</dbReference>
<dbReference type="FunFam" id="3.30.200.20:FF:000375">
    <property type="entry name" value="Cell division related protein kinase 2"/>
    <property type="match status" value="1"/>
</dbReference>
<gene>
    <name evidence="11" type="primary">CDC2</name>
    <name evidence="11" type="ORF">TRFO_39036</name>
</gene>
<keyword evidence="4" id="KW-0808">Transferase</keyword>
<sequence>MTATSYTKFQKLGEGTYCSVFRAVNSTTNEVVALKIVRMDQEEDGIPGSSLREVSLLRALSHPNVINLLDVLCEGSKLQLIFEFMDRDLKRYLEGGRRTIKGDLLRSYTFQLLCGLLYLHSNGVVHQNIRPENLLIKKNGFLKIGDFGSAVSFQRPLTPIDGKMTMLWYRAPELVVDSPEYDHSIDIWSCGCVIAEMIKGTVLFGGDSPVDQLMKICKVIGTPTDEDWPDFGNYVNPQIKLPKGIPIGLKTVLPNDVDPLLLDLLSRMLTLNPSKRITAKEAVHHEYFKNLQQTLIDICLPCDM</sequence>
<dbReference type="GO" id="GO:0010468">
    <property type="term" value="P:regulation of gene expression"/>
    <property type="evidence" value="ECO:0007669"/>
    <property type="project" value="TreeGrafter"/>
</dbReference>
<accession>A0A1J4JC12</accession>
<evidence type="ECO:0000256" key="2">
    <source>
        <dbReference type="ARBA" id="ARBA00012425"/>
    </source>
</evidence>
<feature type="domain" description="Protein kinase" evidence="10">
    <location>
        <begin position="6"/>
        <end position="288"/>
    </location>
</feature>
<dbReference type="GO" id="GO:0000082">
    <property type="term" value="P:G1/S transition of mitotic cell cycle"/>
    <property type="evidence" value="ECO:0007669"/>
    <property type="project" value="TreeGrafter"/>
</dbReference>
<dbReference type="InterPro" id="IPR050108">
    <property type="entry name" value="CDK"/>
</dbReference>
<proteinExistence type="inferred from homology"/>
<evidence type="ECO:0000313" key="11">
    <source>
        <dbReference type="EMBL" id="OHS94796.1"/>
    </source>
</evidence>
<evidence type="ECO:0000259" key="10">
    <source>
        <dbReference type="PROSITE" id="PS50011"/>
    </source>
</evidence>
<dbReference type="PANTHER" id="PTHR24056">
    <property type="entry name" value="CELL DIVISION PROTEIN KINASE"/>
    <property type="match status" value="1"/>
</dbReference>
<keyword evidence="7" id="KW-0067">ATP-binding</keyword>
<evidence type="ECO:0000256" key="8">
    <source>
        <dbReference type="ARBA" id="ARBA00047811"/>
    </source>
</evidence>
<comment type="catalytic activity">
    <reaction evidence="9">
        <text>L-seryl-[protein] + ATP = O-phospho-L-seryl-[protein] + ADP + H(+)</text>
        <dbReference type="Rhea" id="RHEA:17989"/>
        <dbReference type="Rhea" id="RHEA-COMP:9863"/>
        <dbReference type="Rhea" id="RHEA-COMP:11604"/>
        <dbReference type="ChEBI" id="CHEBI:15378"/>
        <dbReference type="ChEBI" id="CHEBI:29999"/>
        <dbReference type="ChEBI" id="CHEBI:30616"/>
        <dbReference type="ChEBI" id="CHEBI:83421"/>
        <dbReference type="ChEBI" id="CHEBI:456216"/>
        <dbReference type="EC" id="2.7.11.22"/>
    </reaction>
</comment>
<keyword evidence="6" id="KW-0418">Kinase</keyword>
<dbReference type="GO" id="GO:0005634">
    <property type="term" value="C:nucleus"/>
    <property type="evidence" value="ECO:0007669"/>
    <property type="project" value="TreeGrafter"/>
</dbReference>
<keyword evidence="3" id="KW-0723">Serine/threonine-protein kinase</keyword>
<evidence type="ECO:0000256" key="9">
    <source>
        <dbReference type="ARBA" id="ARBA00048367"/>
    </source>
</evidence>
<dbReference type="GO" id="GO:0010389">
    <property type="term" value="P:regulation of G2/M transition of mitotic cell cycle"/>
    <property type="evidence" value="ECO:0007669"/>
    <property type="project" value="TreeGrafter"/>
</dbReference>
<dbReference type="Gene3D" id="3.30.200.20">
    <property type="entry name" value="Phosphorylase Kinase, domain 1"/>
    <property type="match status" value="1"/>
</dbReference>
<evidence type="ECO:0000256" key="4">
    <source>
        <dbReference type="ARBA" id="ARBA00022679"/>
    </source>
</evidence>
<comment type="similarity">
    <text evidence="1">Belongs to the protein kinase superfamily. CMGC Ser/Thr protein kinase family. CDC2/CDKX subfamily.</text>
</comment>
<dbReference type="EMBL" id="MLAK01001289">
    <property type="protein sequence ID" value="OHS94796.1"/>
    <property type="molecule type" value="Genomic_DNA"/>
</dbReference>
<dbReference type="FunFam" id="1.10.510.10:FF:000611">
    <property type="entry name" value="CMGC family protein kinase"/>
    <property type="match status" value="1"/>
</dbReference>
<dbReference type="Pfam" id="PF00069">
    <property type="entry name" value="Pkinase"/>
    <property type="match status" value="1"/>
</dbReference>
<dbReference type="PANTHER" id="PTHR24056:SF254">
    <property type="entry name" value="CYCLIN-DEPENDENT KINASE 2"/>
    <property type="match status" value="1"/>
</dbReference>
<dbReference type="EC" id="2.7.11.22" evidence="2"/>
<evidence type="ECO:0000256" key="6">
    <source>
        <dbReference type="ARBA" id="ARBA00022777"/>
    </source>
</evidence>
<dbReference type="GO" id="GO:0030332">
    <property type="term" value="F:cyclin binding"/>
    <property type="evidence" value="ECO:0007669"/>
    <property type="project" value="TreeGrafter"/>
</dbReference>
<keyword evidence="11" id="KW-0131">Cell cycle</keyword>
<comment type="catalytic activity">
    <reaction evidence="8">
        <text>L-threonyl-[protein] + ATP = O-phospho-L-threonyl-[protein] + ADP + H(+)</text>
        <dbReference type="Rhea" id="RHEA:46608"/>
        <dbReference type="Rhea" id="RHEA-COMP:11060"/>
        <dbReference type="Rhea" id="RHEA-COMP:11605"/>
        <dbReference type="ChEBI" id="CHEBI:15378"/>
        <dbReference type="ChEBI" id="CHEBI:30013"/>
        <dbReference type="ChEBI" id="CHEBI:30616"/>
        <dbReference type="ChEBI" id="CHEBI:61977"/>
        <dbReference type="ChEBI" id="CHEBI:456216"/>
        <dbReference type="EC" id="2.7.11.22"/>
    </reaction>
</comment>
<dbReference type="PROSITE" id="PS50011">
    <property type="entry name" value="PROTEIN_KINASE_DOM"/>
    <property type="match status" value="1"/>
</dbReference>
<dbReference type="GO" id="GO:0000307">
    <property type="term" value="C:cyclin-dependent protein kinase holoenzyme complex"/>
    <property type="evidence" value="ECO:0007669"/>
    <property type="project" value="TreeGrafter"/>
</dbReference>
<keyword evidence="11" id="KW-0132">Cell division</keyword>
<evidence type="ECO:0000256" key="3">
    <source>
        <dbReference type="ARBA" id="ARBA00022527"/>
    </source>
</evidence>
<name>A0A1J4JC12_9EUKA</name>
<dbReference type="VEuPathDB" id="TrichDB:TRFO_39036"/>
<keyword evidence="12" id="KW-1185">Reference proteome</keyword>
<dbReference type="InterPro" id="IPR011009">
    <property type="entry name" value="Kinase-like_dom_sf"/>
</dbReference>
<dbReference type="SUPFAM" id="SSF56112">
    <property type="entry name" value="Protein kinase-like (PK-like)"/>
    <property type="match status" value="1"/>
</dbReference>
<reference evidence="11" key="1">
    <citation type="submission" date="2016-10" db="EMBL/GenBank/DDBJ databases">
        <authorList>
            <person name="Benchimol M."/>
            <person name="Almeida L.G."/>
            <person name="Vasconcelos A.T."/>
            <person name="Perreira-Neves A."/>
            <person name="Rosa I.A."/>
            <person name="Tasca T."/>
            <person name="Bogo M.R."/>
            <person name="de Souza W."/>
        </authorList>
    </citation>
    <scope>NUCLEOTIDE SEQUENCE [LARGE SCALE GENOMIC DNA]</scope>
    <source>
        <strain evidence="11">K</strain>
    </source>
</reference>
<organism evidence="11 12">
    <name type="scientific">Tritrichomonas foetus</name>
    <dbReference type="NCBI Taxonomy" id="1144522"/>
    <lineage>
        <taxon>Eukaryota</taxon>
        <taxon>Metamonada</taxon>
        <taxon>Parabasalia</taxon>
        <taxon>Tritrichomonadida</taxon>
        <taxon>Tritrichomonadidae</taxon>
        <taxon>Tritrichomonas</taxon>
    </lineage>
</organism>
<evidence type="ECO:0000313" key="12">
    <source>
        <dbReference type="Proteomes" id="UP000179807"/>
    </source>
</evidence>
<dbReference type="CDD" id="cd07829">
    <property type="entry name" value="STKc_CDK_like"/>
    <property type="match status" value="1"/>
</dbReference>
<evidence type="ECO:0000256" key="1">
    <source>
        <dbReference type="ARBA" id="ARBA00006485"/>
    </source>
</evidence>
<dbReference type="GO" id="GO:0005737">
    <property type="term" value="C:cytoplasm"/>
    <property type="evidence" value="ECO:0007669"/>
    <property type="project" value="TreeGrafter"/>
</dbReference>